<organism evidence="2 3">
    <name type="scientific">Thamnocephalis sphaerospora</name>
    <dbReference type="NCBI Taxonomy" id="78915"/>
    <lineage>
        <taxon>Eukaryota</taxon>
        <taxon>Fungi</taxon>
        <taxon>Fungi incertae sedis</taxon>
        <taxon>Zoopagomycota</taxon>
        <taxon>Zoopagomycotina</taxon>
        <taxon>Zoopagomycetes</taxon>
        <taxon>Zoopagales</taxon>
        <taxon>Sigmoideomycetaceae</taxon>
        <taxon>Thamnocephalis</taxon>
    </lineage>
</organism>
<reference evidence="3" key="1">
    <citation type="journal article" date="2018" name="Nat. Microbiol.">
        <title>Leveraging single-cell genomics to expand the fungal tree of life.</title>
        <authorList>
            <person name="Ahrendt S.R."/>
            <person name="Quandt C.A."/>
            <person name="Ciobanu D."/>
            <person name="Clum A."/>
            <person name="Salamov A."/>
            <person name="Andreopoulos B."/>
            <person name="Cheng J.F."/>
            <person name="Woyke T."/>
            <person name="Pelin A."/>
            <person name="Henrissat B."/>
            <person name="Reynolds N.K."/>
            <person name="Benny G.L."/>
            <person name="Smith M.E."/>
            <person name="James T.Y."/>
            <person name="Grigoriev I.V."/>
        </authorList>
    </citation>
    <scope>NUCLEOTIDE SEQUENCE [LARGE SCALE GENOMIC DNA]</scope>
    <source>
        <strain evidence="3">RSA 1356</strain>
    </source>
</reference>
<sequence length="426" mass="48471">MLIFSMRPITGDSCMPAELAPASILERLPVELHLHIIRHLDGVDVVAIGCASRRWQRWLKQRSNHFWRSLYERTFPPSDVERDRDVSRPRLCTVEVFDVTASVLPVQRHPGHTLFGSFAYDWHRHHLDDTAYEWPQVALFTMNLKTGLHRLALHSLQAPLHAVAPKHVSFAWPLAGCGQIHCQQQSSSEHQFPIRLTKMGGGPNSLPSECLINPWTGKVCIRPLTSAQLPPAAFPEDMLYTVRPSRDRSSHALLLADYTVGVSDLQTDLAAPRKRHHIQLTRPLWIARKLRAFVARCTRRYTERRRLRIYRGGVSRPKTPSVFGWRSNNNKDSFCHPTFNWQRSIPMSEFEKTLRQCAELARLCGENLRCLNESLEMVLDNNEPALDALHATLASSNRTDTLPYSTAPLQKAPKGKGPFFGVDEGH</sequence>
<dbReference type="EMBL" id="KZ993079">
    <property type="protein sequence ID" value="RKP05610.1"/>
    <property type="molecule type" value="Genomic_DNA"/>
</dbReference>
<dbReference type="CDD" id="cd09917">
    <property type="entry name" value="F-box_SF"/>
    <property type="match status" value="1"/>
</dbReference>
<dbReference type="SUPFAM" id="SSF81383">
    <property type="entry name" value="F-box domain"/>
    <property type="match status" value="1"/>
</dbReference>
<dbReference type="PROSITE" id="PS50181">
    <property type="entry name" value="FBOX"/>
    <property type="match status" value="1"/>
</dbReference>
<gene>
    <name evidence="2" type="ORF">THASP1DRAFT_32556</name>
</gene>
<proteinExistence type="predicted"/>
<name>A0A4P9XK57_9FUNG</name>
<dbReference type="Proteomes" id="UP000271241">
    <property type="component" value="Unassembled WGS sequence"/>
</dbReference>
<dbReference type="Gene3D" id="1.20.1280.50">
    <property type="match status" value="1"/>
</dbReference>
<dbReference type="InterPro" id="IPR036047">
    <property type="entry name" value="F-box-like_dom_sf"/>
</dbReference>
<evidence type="ECO:0000259" key="1">
    <source>
        <dbReference type="PROSITE" id="PS50181"/>
    </source>
</evidence>
<keyword evidence="3" id="KW-1185">Reference proteome</keyword>
<evidence type="ECO:0000313" key="3">
    <source>
        <dbReference type="Proteomes" id="UP000271241"/>
    </source>
</evidence>
<dbReference type="OrthoDB" id="3897495at2759"/>
<protein>
    <recommendedName>
        <fullName evidence="1">F-box domain-containing protein</fullName>
    </recommendedName>
</protein>
<dbReference type="InterPro" id="IPR001810">
    <property type="entry name" value="F-box_dom"/>
</dbReference>
<accession>A0A4P9XK57</accession>
<feature type="domain" description="F-box" evidence="1">
    <location>
        <begin position="22"/>
        <end position="70"/>
    </location>
</feature>
<evidence type="ECO:0000313" key="2">
    <source>
        <dbReference type="EMBL" id="RKP05610.1"/>
    </source>
</evidence>
<dbReference type="AlphaFoldDB" id="A0A4P9XK57"/>
<dbReference type="Pfam" id="PF12937">
    <property type="entry name" value="F-box-like"/>
    <property type="match status" value="1"/>
</dbReference>